<dbReference type="InterPro" id="IPR036058">
    <property type="entry name" value="Kazal_dom_sf"/>
</dbReference>
<keyword evidence="2" id="KW-1185">Reference proteome</keyword>
<dbReference type="Proteomes" id="UP000466442">
    <property type="component" value="Unassembled WGS sequence"/>
</dbReference>
<dbReference type="CDD" id="cd00104">
    <property type="entry name" value="KAZAL_FS"/>
    <property type="match status" value="1"/>
</dbReference>
<evidence type="ECO:0000313" key="1">
    <source>
        <dbReference type="EMBL" id="KAF6204071.1"/>
    </source>
</evidence>
<name>A0A6A4JKZ3_APOLU</name>
<dbReference type="Gene3D" id="3.30.60.30">
    <property type="match status" value="1"/>
</dbReference>
<sequence>MTQLLEAVGYLFSPDNDYKSNRVLQLVYQHLLQGTMVSQIAVLQIAILAIIALAGIAVGGKRQDCPKPVKLVQVCGSNKKTYPDICEFRCARKRDKTLKPLYKGRCREEGVLDYLFGPHYKSRD</sequence>
<dbReference type="EMBL" id="WIXP02000010">
    <property type="protein sequence ID" value="KAF6204071.1"/>
    <property type="molecule type" value="Genomic_DNA"/>
</dbReference>
<dbReference type="SMART" id="SM00280">
    <property type="entry name" value="KAZAL"/>
    <property type="match status" value="1"/>
</dbReference>
<dbReference type="SUPFAM" id="SSF100895">
    <property type="entry name" value="Kazal-type serine protease inhibitors"/>
    <property type="match status" value="1"/>
</dbReference>
<organism evidence="1 2">
    <name type="scientific">Apolygus lucorum</name>
    <name type="common">Small green plant bug</name>
    <name type="synonym">Lygocoris lucorum</name>
    <dbReference type="NCBI Taxonomy" id="248454"/>
    <lineage>
        <taxon>Eukaryota</taxon>
        <taxon>Metazoa</taxon>
        <taxon>Ecdysozoa</taxon>
        <taxon>Arthropoda</taxon>
        <taxon>Hexapoda</taxon>
        <taxon>Insecta</taxon>
        <taxon>Pterygota</taxon>
        <taxon>Neoptera</taxon>
        <taxon>Paraneoptera</taxon>
        <taxon>Hemiptera</taxon>
        <taxon>Heteroptera</taxon>
        <taxon>Panheteroptera</taxon>
        <taxon>Cimicomorpha</taxon>
        <taxon>Miridae</taxon>
        <taxon>Mirini</taxon>
        <taxon>Apolygus</taxon>
    </lineage>
</organism>
<dbReference type="OrthoDB" id="88467at2759"/>
<comment type="caution">
    <text evidence="1">The sequence shown here is derived from an EMBL/GenBank/DDBJ whole genome shotgun (WGS) entry which is preliminary data.</text>
</comment>
<evidence type="ECO:0000313" key="2">
    <source>
        <dbReference type="Proteomes" id="UP000466442"/>
    </source>
</evidence>
<dbReference type="AlphaFoldDB" id="A0A6A4JKZ3"/>
<dbReference type="PROSITE" id="PS51465">
    <property type="entry name" value="KAZAL_2"/>
    <property type="match status" value="1"/>
</dbReference>
<accession>A0A6A4JKZ3</accession>
<protein>
    <submittedName>
        <fullName evidence="1">Uncharacterized protein</fullName>
    </submittedName>
</protein>
<reference evidence="1" key="1">
    <citation type="journal article" date="2021" name="Mol. Ecol. Resour.">
        <title>Apolygus lucorum genome provides insights into omnivorousness and mesophyll feeding.</title>
        <authorList>
            <person name="Liu Y."/>
            <person name="Liu H."/>
            <person name="Wang H."/>
            <person name="Huang T."/>
            <person name="Liu B."/>
            <person name="Yang B."/>
            <person name="Yin L."/>
            <person name="Li B."/>
            <person name="Zhang Y."/>
            <person name="Zhang S."/>
            <person name="Jiang F."/>
            <person name="Zhang X."/>
            <person name="Ren Y."/>
            <person name="Wang B."/>
            <person name="Wang S."/>
            <person name="Lu Y."/>
            <person name="Wu K."/>
            <person name="Fan W."/>
            <person name="Wang G."/>
        </authorList>
    </citation>
    <scope>NUCLEOTIDE SEQUENCE</scope>
    <source>
        <strain evidence="1">12Hb</strain>
    </source>
</reference>
<dbReference type="Pfam" id="PF07648">
    <property type="entry name" value="Kazal_2"/>
    <property type="match status" value="1"/>
</dbReference>
<dbReference type="InterPro" id="IPR002350">
    <property type="entry name" value="Kazal_dom"/>
</dbReference>
<gene>
    <name evidence="1" type="ORF">GE061_002411</name>
</gene>
<proteinExistence type="predicted"/>